<sequence length="734" mass="81826">MFGWMIRFIKRNNLLPKISDTERAALEAGSVWIDGDLFSGRVNFKKILQEPYPQLSKEEKEFIDGPVSEVCKMVNEYEIRKQKKLPQEVWDYLREHRFFGLVIPKEYGGHHFSALACSTIFGKLGVRSMNLNVTVMIPNSVGPSELLAKYGTKEQKEYYLPRLAKGEDIPCFALTEEKAGSDAGSLRSEGVVFKGEDDKIYVRINWSKRYITLAPIATLIGLAFYLRDPENILGKGEDIGITCILVDAKTEGVEIGRYHDPLNNGFPNGPTRGKDVVVPLENVIGGSEYVGKGWGMLMEALSAGRGISLPGFATAGVHVATRGVAAYSMIREQFSIPIGKMEGIREPLAKMAGFCYLMEATRVFTCGAIDNGHNPSVVSAIVKYSLTELGREAIGEGMDIMAGKAICLGPNNPIAQGYLAAPIAITVEGANILTRTLIIFGQGTIRCHPYLYRQVQALQQEKGGKFVALLAAHSFFMAKNTVMHLLVGTTRGYFLRAPKWNKTRRYYQKLKWASLKFAALTDVAAISMGSQLKKKGNLAGRFSDILSWMYIGTCVLRRYHEEGDNKSDLVVVEWCMEYALWQIQQAFAGIYDNIKVPIIGGLYGKFQLFCLRINPLGKAPRDLLSNQVAQIPQNPGEQRDNLTFAYKPDYVENEPLADLEKTLLLVKEAAPTLRKINQAVKKGELQKQPLIQNIETAVSEGVISKEESTLLRNLENARDNIIRVDDFSWEELTF</sequence>
<comment type="catalytic activity">
    <reaction evidence="11">
        <text>a long-chain 2,3-saturated fatty acyl-CoA + oxidized [electron-transfer flavoprotein] + H(+) = a long-chain (2E)-enoyl-CoA + reduced [electron-transfer flavoprotein]</text>
        <dbReference type="Rhea" id="RHEA:17721"/>
        <dbReference type="Rhea" id="RHEA-COMP:10685"/>
        <dbReference type="Rhea" id="RHEA-COMP:10686"/>
        <dbReference type="ChEBI" id="CHEBI:15378"/>
        <dbReference type="ChEBI" id="CHEBI:57692"/>
        <dbReference type="ChEBI" id="CHEBI:58307"/>
        <dbReference type="ChEBI" id="CHEBI:83721"/>
        <dbReference type="ChEBI" id="CHEBI:83727"/>
        <dbReference type="EC" id="1.3.8.8"/>
    </reaction>
</comment>
<evidence type="ECO:0000313" key="16">
    <source>
        <dbReference type="EMBL" id="BBM85968.1"/>
    </source>
</evidence>
<dbReference type="KEGG" id="uam:UABAM_04354"/>
<dbReference type="EC" id="1.3.8.8" evidence="5"/>
<evidence type="ECO:0000256" key="6">
    <source>
        <dbReference type="ARBA" id="ARBA00020144"/>
    </source>
</evidence>
<evidence type="ECO:0000256" key="3">
    <source>
        <dbReference type="ARBA" id="ARBA00009347"/>
    </source>
</evidence>
<evidence type="ECO:0000256" key="9">
    <source>
        <dbReference type="ARBA" id="ARBA00023002"/>
    </source>
</evidence>
<protein>
    <recommendedName>
        <fullName evidence="6">Acyl-coenzyme A dehydrogenase</fullName>
        <ecNumber evidence="4">1.3.8.7</ecNumber>
        <ecNumber evidence="5">1.3.8.8</ecNumber>
    </recommendedName>
</protein>
<dbReference type="InterPro" id="IPR037069">
    <property type="entry name" value="AcylCoA_DH/ox_N_sf"/>
</dbReference>
<feature type="domain" description="Acyl-CoA dehydrogenase/oxidase N-terminal" evidence="14">
    <location>
        <begin position="72"/>
        <end position="167"/>
    </location>
</feature>
<dbReference type="Pfam" id="PF02770">
    <property type="entry name" value="Acyl-CoA_dh_M"/>
    <property type="match status" value="1"/>
</dbReference>
<dbReference type="AlphaFoldDB" id="A0A5S9IQ09"/>
<accession>A0A5S9IQ09</accession>
<keyword evidence="7" id="KW-0285">Flavoprotein</keyword>
<organism evidence="16 17">
    <name type="scientific">Uabimicrobium amorphum</name>
    <dbReference type="NCBI Taxonomy" id="2596890"/>
    <lineage>
        <taxon>Bacteria</taxon>
        <taxon>Pseudomonadati</taxon>
        <taxon>Planctomycetota</taxon>
        <taxon>Candidatus Uabimicrobiia</taxon>
        <taxon>Candidatus Uabimicrobiales</taxon>
        <taxon>Candidatus Uabimicrobiaceae</taxon>
        <taxon>Candidatus Uabimicrobium</taxon>
    </lineage>
</organism>
<keyword evidence="9" id="KW-0560">Oxidoreductase</keyword>
<dbReference type="NCBIfam" id="NF007000">
    <property type="entry name" value="PRK09463.1"/>
    <property type="match status" value="1"/>
</dbReference>
<dbReference type="PANTHER" id="PTHR48083:SF33">
    <property type="entry name" value="ACYL-COENZYME A DEHYDROGENASE"/>
    <property type="match status" value="1"/>
</dbReference>
<dbReference type="Pfam" id="PF09317">
    <property type="entry name" value="ACDH_C"/>
    <property type="match status" value="1"/>
</dbReference>
<reference evidence="16 17" key="1">
    <citation type="submission" date="2019-08" db="EMBL/GenBank/DDBJ databases">
        <title>Complete genome sequence of Candidatus Uab amorphum.</title>
        <authorList>
            <person name="Shiratori T."/>
            <person name="Suzuki S."/>
            <person name="Kakizawa Y."/>
            <person name="Ishida K."/>
        </authorList>
    </citation>
    <scope>NUCLEOTIDE SEQUENCE [LARGE SCALE GENOMIC DNA]</scope>
    <source>
        <strain evidence="16 17">SRT547</strain>
    </source>
</reference>
<name>A0A5S9IQ09_UABAM</name>
<comment type="pathway">
    <text evidence="2">Lipid metabolism; fatty acid beta-oxidation.</text>
</comment>
<dbReference type="FunFam" id="1.20.140.10:FF:000009">
    <property type="entry name" value="Acyl-CoA dehydrogenase"/>
    <property type="match status" value="1"/>
</dbReference>
<dbReference type="Pfam" id="PF00441">
    <property type="entry name" value="Acyl-CoA_dh_1"/>
    <property type="match status" value="1"/>
</dbReference>
<evidence type="ECO:0000313" key="17">
    <source>
        <dbReference type="Proteomes" id="UP000326354"/>
    </source>
</evidence>
<evidence type="ECO:0000256" key="8">
    <source>
        <dbReference type="ARBA" id="ARBA00022827"/>
    </source>
</evidence>
<gene>
    <name evidence="16" type="ORF">UABAM_04354</name>
</gene>
<dbReference type="InterPro" id="IPR046373">
    <property type="entry name" value="Acyl-CoA_Oxase/DH_mid-dom_sf"/>
</dbReference>
<dbReference type="InterPro" id="IPR009100">
    <property type="entry name" value="AcylCoA_DH/oxidase_NM_dom_sf"/>
</dbReference>
<dbReference type="FunFam" id="1.10.540.10:FF:000004">
    <property type="entry name" value="Acyl-CoA dehydrogenase"/>
    <property type="match status" value="1"/>
</dbReference>
<dbReference type="InterPro" id="IPR015396">
    <property type="entry name" value="FadE_C"/>
</dbReference>
<dbReference type="Pfam" id="PF02771">
    <property type="entry name" value="Acyl-CoA_dh_N"/>
    <property type="match status" value="1"/>
</dbReference>
<dbReference type="GO" id="GO:0004466">
    <property type="term" value="F:long-chain fatty acyl-CoA dehydrogenase activity"/>
    <property type="evidence" value="ECO:0007669"/>
    <property type="project" value="UniProtKB-EC"/>
</dbReference>
<evidence type="ECO:0000256" key="5">
    <source>
        <dbReference type="ARBA" id="ARBA00012040"/>
    </source>
</evidence>
<proteinExistence type="inferred from homology"/>
<dbReference type="Gene3D" id="1.10.540.10">
    <property type="entry name" value="Acyl-CoA dehydrogenase/oxidase, N-terminal domain"/>
    <property type="match status" value="1"/>
</dbReference>
<dbReference type="GO" id="GO:0005737">
    <property type="term" value="C:cytoplasm"/>
    <property type="evidence" value="ECO:0007669"/>
    <property type="project" value="TreeGrafter"/>
</dbReference>
<dbReference type="RefSeq" id="WP_151970049.1">
    <property type="nucleotide sequence ID" value="NZ_AP019860.1"/>
</dbReference>
<dbReference type="Gene3D" id="1.20.140.10">
    <property type="entry name" value="Butyryl-CoA Dehydrogenase, subunit A, domain 3"/>
    <property type="match status" value="1"/>
</dbReference>
<dbReference type="NCBIfam" id="NF009586">
    <property type="entry name" value="PRK13026.1"/>
    <property type="match status" value="1"/>
</dbReference>
<dbReference type="GO" id="GO:0050660">
    <property type="term" value="F:flavin adenine dinucleotide binding"/>
    <property type="evidence" value="ECO:0007669"/>
    <property type="project" value="InterPro"/>
</dbReference>
<feature type="domain" description="Acyl-CoA dehydrogenase/oxidase C-terminal" evidence="12">
    <location>
        <begin position="291"/>
        <end position="438"/>
    </location>
</feature>
<dbReference type="EMBL" id="AP019860">
    <property type="protein sequence ID" value="BBM85968.1"/>
    <property type="molecule type" value="Genomic_DNA"/>
</dbReference>
<keyword evidence="8" id="KW-0274">FAD</keyword>
<feature type="domain" description="Acyl-CoA oxidase/dehydrogenase middle" evidence="13">
    <location>
        <begin position="171"/>
        <end position="262"/>
    </location>
</feature>
<keyword evidence="17" id="KW-1185">Reference proteome</keyword>
<dbReference type="PANTHER" id="PTHR48083">
    <property type="entry name" value="MEDIUM-CHAIN SPECIFIC ACYL-COA DEHYDROGENASE, MITOCHONDRIAL-RELATED"/>
    <property type="match status" value="1"/>
</dbReference>
<feature type="domain" description="Acyl-CoA dehydrogenase C-terminal bacterial-type" evidence="15">
    <location>
        <begin position="445"/>
        <end position="727"/>
    </location>
</feature>
<dbReference type="SUPFAM" id="SSF47203">
    <property type="entry name" value="Acyl-CoA dehydrogenase C-terminal domain-like"/>
    <property type="match status" value="1"/>
</dbReference>
<dbReference type="InterPro" id="IPR006091">
    <property type="entry name" value="Acyl-CoA_Oxase/DH_mid-dom"/>
</dbReference>
<dbReference type="InterPro" id="IPR013786">
    <property type="entry name" value="AcylCoA_DH/ox_N"/>
</dbReference>
<dbReference type="Proteomes" id="UP000326354">
    <property type="component" value="Chromosome"/>
</dbReference>
<comment type="similarity">
    <text evidence="3">Belongs to the acyl-CoA dehydrogenase family.</text>
</comment>
<evidence type="ECO:0000259" key="12">
    <source>
        <dbReference type="Pfam" id="PF00441"/>
    </source>
</evidence>
<dbReference type="InterPro" id="IPR006089">
    <property type="entry name" value="Acyl-CoA_DH_CS"/>
</dbReference>
<dbReference type="UniPathway" id="UPA00659"/>
<comment type="catalytic activity">
    <reaction evidence="10">
        <text>a medium-chain 2,3-saturated fatty acyl-CoA + oxidized [electron-transfer flavoprotein] + H(+) = a medium-chain (2E)-enoyl-CoA + reduced [electron-transfer flavoprotein]</text>
        <dbReference type="Rhea" id="RHEA:14477"/>
        <dbReference type="Rhea" id="RHEA-COMP:10685"/>
        <dbReference type="Rhea" id="RHEA-COMP:10686"/>
        <dbReference type="ChEBI" id="CHEBI:15378"/>
        <dbReference type="ChEBI" id="CHEBI:57692"/>
        <dbReference type="ChEBI" id="CHEBI:58307"/>
        <dbReference type="ChEBI" id="CHEBI:83723"/>
        <dbReference type="ChEBI" id="CHEBI:83726"/>
        <dbReference type="EC" id="1.3.8.7"/>
    </reaction>
</comment>
<dbReference type="CDD" id="cd00567">
    <property type="entry name" value="ACAD"/>
    <property type="match status" value="1"/>
</dbReference>
<dbReference type="InterPro" id="IPR009075">
    <property type="entry name" value="AcylCo_DH/oxidase_C"/>
</dbReference>
<evidence type="ECO:0000256" key="4">
    <source>
        <dbReference type="ARBA" id="ARBA00012033"/>
    </source>
</evidence>
<evidence type="ECO:0000259" key="13">
    <source>
        <dbReference type="Pfam" id="PF02770"/>
    </source>
</evidence>
<evidence type="ECO:0000256" key="10">
    <source>
        <dbReference type="ARBA" id="ARBA00047882"/>
    </source>
</evidence>
<dbReference type="InterPro" id="IPR050741">
    <property type="entry name" value="Acyl-CoA_dehydrogenase"/>
</dbReference>
<dbReference type="GO" id="GO:0070991">
    <property type="term" value="F:medium-chain fatty acyl-CoA dehydrogenase activity"/>
    <property type="evidence" value="ECO:0007669"/>
    <property type="project" value="UniProtKB-EC"/>
</dbReference>
<evidence type="ECO:0000259" key="15">
    <source>
        <dbReference type="Pfam" id="PF09317"/>
    </source>
</evidence>
<dbReference type="PROSITE" id="PS00072">
    <property type="entry name" value="ACYL_COA_DH_1"/>
    <property type="match status" value="1"/>
</dbReference>
<dbReference type="GO" id="GO:0033539">
    <property type="term" value="P:fatty acid beta-oxidation using acyl-CoA dehydrogenase"/>
    <property type="evidence" value="ECO:0007669"/>
    <property type="project" value="InterPro"/>
</dbReference>
<dbReference type="EC" id="1.3.8.7" evidence="4"/>
<evidence type="ECO:0000256" key="2">
    <source>
        <dbReference type="ARBA" id="ARBA00005005"/>
    </source>
</evidence>
<dbReference type="SUPFAM" id="SSF56645">
    <property type="entry name" value="Acyl-CoA dehydrogenase NM domain-like"/>
    <property type="match status" value="1"/>
</dbReference>
<evidence type="ECO:0000256" key="7">
    <source>
        <dbReference type="ARBA" id="ARBA00022630"/>
    </source>
</evidence>
<evidence type="ECO:0000256" key="11">
    <source>
        <dbReference type="ARBA" id="ARBA00049247"/>
    </source>
</evidence>
<comment type="cofactor">
    <cofactor evidence="1">
        <name>FAD</name>
        <dbReference type="ChEBI" id="CHEBI:57692"/>
    </cofactor>
</comment>
<evidence type="ECO:0000259" key="14">
    <source>
        <dbReference type="Pfam" id="PF02771"/>
    </source>
</evidence>
<dbReference type="Gene3D" id="2.40.110.10">
    <property type="entry name" value="Butyryl-CoA Dehydrogenase, subunit A, domain 2"/>
    <property type="match status" value="1"/>
</dbReference>
<evidence type="ECO:0000256" key="1">
    <source>
        <dbReference type="ARBA" id="ARBA00001974"/>
    </source>
</evidence>
<dbReference type="InterPro" id="IPR036250">
    <property type="entry name" value="AcylCo_DH-like_C"/>
</dbReference>
<dbReference type="OrthoDB" id="9802447at2"/>